<feature type="transmembrane region" description="Helical" evidence="1">
    <location>
        <begin position="12"/>
        <end position="36"/>
    </location>
</feature>
<keyword evidence="1" id="KW-0812">Transmembrane</keyword>
<keyword evidence="2" id="KW-0012">Acyltransferase</keyword>
<keyword evidence="2" id="KW-0449">Lipoprotein</keyword>
<sequence>MRTASHPAPFTWTLRLLQVLGSLLAMAGLGGAAFLLQKIQPDMATYSASALGLALVFIVLPLLGFAALLLLPSTALLCLPAMRARFRVQGGWFALWCANLACCALFLGAGVFVLWVIWMGPKIGP</sequence>
<reference evidence="2 3" key="1">
    <citation type="submission" date="2020-08" db="EMBL/GenBank/DDBJ databases">
        <title>Functional genomics of gut bacteria from endangered species of beetles.</title>
        <authorList>
            <person name="Carlos-Shanley C."/>
        </authorList>
    </citation>
    <scope>NUCLEOTIDE SEQUENCE [LARGE SCALE GENOMIC DNA]</scope>
    <source>
        <strain evidence="2 3">S00239</strain>
    </source>
</reference>
<dbReference type="AlphaFoldDB" id="A0A840LDE1"/>
<comment type="caution">
    <text evidence="2">The sequence shown here is derived from an EMBL/GenBank/DDBJ whole genome shotgun (WGS) entry which is preliminary data.</text>
</comment>
<evidence type="ECO:0000256" key="1">
    <source>
        <dbReference type="SAM" id="Phobius"/>
    </source>
</evidence>
<dbReference type="EMBL" id="JACHLP010000006">
    <property type="protein sequence ID" value="MBB4844652.1"/>
    <property type="molecule type" value="Genomic_DNA"/>
</dbReference>
<dbReference type="Proteomes" id="UP000562027">
    <property type="component" value="Unassembled WGS sequence"/>
</dbReference>
<keyword evidence="1" id="KW-1133">Transmembrane helix</keyword>
<feature type="transmembrane region" description="Helical" evidence="1">
    <location>
        <begin position="48"/>
        <end position="71"/>
    </location>
</feature>
<keyword evidence="3" id="KW-1185">Reference proteome</keyword>
<dbReference type="GO" id="GO:0016746">
    <property type="term" value="F:acyltransferase activity"/>
    <property type="evidence" value="ECO:0007669"/>
    <property type="project" value="UniProtKB-KW"/>
</dbReference>
<name>A0A840LDE1_9BURK</name>
<organism evidence="2 3">
    <name type="scientific">Roseateles oligotrophus</name>
    <dbReference type="NCBI Taxonomy" id="1769250"/>
    <lineage>
        <taxon>Bacteria</taxon>
        <taxon>Pseudomonadati</taxon>
        <taxon>Pseudomonadota</taxon>
        <taxon>Betaproteobacteria</taxon>
        <taxon>Burkholderiales</taxon>
        <taxon>Sphaerotilaceae</taxon>
        <taxon>Roseateles</taxon>
    </lineage>
</organism>
<accession>A0A840LDE1</accession>
<keyword evidence="2" id="KW-0808">Transferase</keyword>
<proteinExistence type="predicted"/>
<evidence type="ECO:0000313" key="3">
    <source>
        <dbReference type="Proteomes" id="UP000562027"/>
    </source>
</evidence>
<evidence type="ECO:0000313" key="2">
    <source>
        <dbReference type="EMBL" id="MBB4844652.1"/>
    </source>
</evidence>
<protein>
    <submittedName>
        <fullName evidence="2">Apolipoprotein N-acyltransferase</fullName>
    </submittedName>
</protein>
<dbReference type="RefSeq" id="WP_184301370.1">
    <property type="nucleotide sequence ID" value="NZ_JACHLP010000006.1"/>
</dbReference>
<feature type="transmembrane region" description="Helical" evidence="1">
    <location>
        <begin position="92"/>
        <end position="118"/>
    </location>
</feature>
<gene>
    <name evidence="2" type="ORF">HNP55_003196</name>
</gene>
<keyword evidence="1" id="KW-0472">Membrane</keyword>